<keyword evidence="4 6" id="KW-1133">Transmembrane helix</keyword>
<evidence type="ECO:0000313" key="7">
    <source>
        <dbReference type="EMBL" id="BBD78300.1"/>
    </source>
</evidence>
<evidence type="ECO:0000313" key="8">
    <source>
        <dbReference type="Proteomes" id="UP000262004"/>
    </source>
</evidence>
<feature type="transmembrane region" description="Helical" evidence="6">
    <location>
        <begin position="157"/>
        <end position="182"/>
    </location>
</feature>
<feature type="transmembrane region" description="Helical" evidence="6">
    <location>
        <begin position="38"/>
        <end position="59"/>
    </location>
</feature>
<accession>A0A2Z6E135</accession>
<gene>
    <name evidence="7" type="ORF">HPTL_2046</name>
</gene>
<dbReference type="KEGG" id="htl:HPTL_2046"/>
<feature type="transmembrane region" description="Helical" evidence="6">
    <location>
        <begin position="203"/>
        <end position="223"/>
    </location>
</feature>
<dbReference type="Proteomes" id="UP000262004">
    <property type="component" value="Chromosome"/>
</dbReference>
<organism evidence="7 8">
    <name type="scientific">Hydrogenophilus thermoluteolus</name>
    <name type="common">Pseudomonas hydrogenothermophila</name>
    <dbReference type="NCBI Taxonomy" id="297"/>
    <lineage>
        <taxon>Bacteria</taxon>
        <taxon>Pseudomonadati</taxon>
        <taxon>Pseudomonadota</taxon>
        <taxon>Hydrogenophilia</taxon>
        <taxon>Hydrogenophilales</taxon>
        <taxon>Hydrogenophilaceae</taxon>
        <taxon>Hydrogenophilus</taxon>
    </lineage>
</organism>
<comment type="similarity">
    <text evidence="2">Belongs to the autoinducer-2 exporter (AI-2E) (TC 2.A.86) family.</text>
</comment>
<dbReference type="RefSeq" id="WP_119335939.1">
    <property type="nucleotide sequence ID" value="NZ_AP018558.1"/>
</dbReference>
<evidence type="ECO:0000256" key="4">
    <source>
        <dbReference type="ARBA" id="ARBA00022989"/>
    </source>
</evidence>
<evidence type="ECO:0000256" key="3">
    <source>
        <dbReference type="ARBA" id="ARBA00022692"/>
    </source>
</evidence>
<dbReference type="OrthoDB" id="9799225at2"/>
<protein>
    <submittedName>
        <fullName evidence="7">AI-2E family transporter</fullName>
    </submittedName>
</protein>
<dbReference type="GO" id="GO:0055085">
    <property type="term" value="P:transmembrane transport"/>
    <property type="evidence" value="ECO:0007669"/>
    <property type="project" value="TreeGrafter"/>
</dbReference>
<feature type="transmembrane region" description="Helical" evidence="6">
    <location>
        <begin position="305"/>
        <end position="331"/>
    </location>
</feature>
<sequence>MAQEREPRRERTGQLPLPLFVIAALVVIGAGVQAVASWLAPLLVAVFLAMISVPPLVWLHRRKVPWGVGIVLLFVVVGFAVFQLFNVIELTARQLAANGPEYQSKWLSFYSGVQAWLAARGAPWESLLAELPTPSLAVIAQGARTLAAATGQVTANFALVLLAYVFLLLEVPTLTARFTAAFPRERRAQVRMRRFLAAVNRYLVIKTSVSAATGLLAWGLLAWRGVDFALFFGVLAGLLNFIPTIGSIIAALPAVVLALLQYGPVDAAVVAVGYLAINVVLGNVVEPRWMGQALGLSPTVVLVSLLLWGWLLGTVGAFLSIPLTMIAKLALESHPSTRGWAVLMGGAVHSGGKRTPG</sequence>
<feature type="transmembrane region" description="Helical" evidence="6">
    <location>
        <begin position="66"/>
        <end position="85"/>
    </location>
</feature>
<reference evidence="7 8" key="1">
    <citation type="submission" date="2018-04" db="EMBL/GenBank/DDBJ databases">
        <title>Complete genome sequence of Hydrogenophilus thermoluteolus TH-1.</title>
        <authorList>
            <person name="Arai H."/>
        </authorList>
    </citation>
    <scope>NUCLEOTIDE SEQUENCE [LARGE SCALE GENOMIC DNA]</scope>
    <source>
        <strain evidence="7 8">TH-1</strain>
    </source>
</reference>
<comment type="subcellular location">
    <subcellularLocation>
        <location evidence="1">Membrane</location>
        <topology evidence="1">Multi-pass membrane protein</topology>
    </subcellularLocation>
</comment>
<evidence type="ECO:0000256" key="5">
    <source>
        <dbReference type="ARBA" id="ARBA00023136"/>
    </source>
</evidence>
<evidence type="ECO:0000256" key="2">
    <source>
        <dbReference type="ARBA" id="ARBA00009773"/>
    </source>
</evidence>
<name>A0A2Z6E135_HYDTE</name>
<evidence type="ECO:0000256" key="6">
    <source>
        <dbReference type="SAM" id="Phobius"/>
    </source>
</evidence>
<feature type="transmembrane region" description="Helical" evidence="6">
    <location>
        <begin position="229"/>
        <end position="260"/>
    </location>
</feature>
<dbReference type="AlphaFoldDB" id="A0A2Z6E135"/>
<feature type="transmembrane region" description="Helical" evidence="6">
    <location>
        <begin position="267"/>
        <end position="285"/>
    </location>
</feature>
<dbReference type="Pfam" id="PF01594">
    <property type="entry name" value="AI-2E_transport"/>
    <property type="match status" value="1"/>
</dbReference>
<feature type="transmembrane region" description="Helical" evidence="6">
    <location>
        <begin position="12"/>
        <end position="32"/>
    </location>
</feature>
<keyword evidence="3 6" id="KW-0812">Transmembrane</keyword>
<evidence type="ECO:0000256" key="1">
    <source>
        <dbReference type="ARBA" id="ARBA00004141"/>
    </source>
</evidence>
<keyword evidence="5 6" id="KW-0472">Membrane</keyword>
<proteinExistence type="inferred from homology"/>
<dbReference type="PANTHER" id="PTHR21716">
    <property type="entry name" value="TRANSMEMBRANE PROTEIN"/>
    <property type="match status" value="1"/>
</dbReference>
<dbReference type="EMBL" id="AP018558">
    <property type="protein sequence ID" value="BBD78300.1"/>
    <property type="molecule type" value="Genomic_DNA"/>
</dbReference>
<dbReference type="GO" id="GO:0016020">
    <property type="term" value="C:membrane"/>
    <property type="evidence" value="ECO:0007669"/>
    <property type="project" value="UniProtKB-SubCell"/>
</dbReference>
<dbReference type="PANTHER" id="PTHR21716:SF64">
    <property type="entry name" value="AI-2 TRANSPORT PROTEIN TQSA"/>
    <property type="match status" value="1"/>
</dbReference>
<keyword evidence="8" id="KW-1185">Reference proteome</keyword>
<dbReference type="InterPro" id="IPR002549">
    <property type="entry name" value="AI-2E-like"/>
</dbReference>